<feature type="short sequence motif" description="Nuclear localization signal" evidence="17">
    <location>
        <begin position="4"/>
        <end position="11"/>
    </location>
</feature>
<keyword evidence="4 17" id="KW-0021">Allosteric enzyme</keyword>
<keyword evidence="7 17" id="KW-0547">Nucleotide-binding</keyword>
<evidence type="ECO:0000256" key="14">
    <source>
        <dbReference type="ARBA" id="ARBA00023242"/>
    </source>
</evidence>
<dbReference type="GO" id="GO:0051013">
    <property type="term" value="P:microtubule severing"/>
    <property type="evidence" value="ECO:0007669"/>
    <property type="project" value="UniProtKB-UniRule"/>
</dbReference>
<feature type="domain" description="MIT" evidence="21">
    <location>
        <begin position="114"/>
        <end position="192"/>
    </location>
</feature>
<evidence type="ECO:0000259" key="20">
    <source>
        <dbReference type="SMART" id="SM00382"/>
    </source>
</evidence>
<dbReference type="SUPFAM" id="SSF52540">
    <property type="entry name" value="P-loop containing nucleoside triphosphate hydrolases"/>
    <property type="match status" value="1"/>
</dbReference>
<keyword evidence="14 17" id="KW-0539">Nucleus</keyword>
<accession>A0A8I6A3R4</accession>
<dbReference type="GO" id="GO:0005524">
    <property type="term" value="F:ATP binding"/>
    <property type="evidence" value="ECO:0007669"/>
    <property type="project" value="UniProtKB-UniRule"/>
</dbReference>
<dbReference type="InterPro" id="IPR003960">
    <property type="entry name" value="ATPase_AAA_CS"/>
</dbReference>
<dbReference type="GO" id="GO:0005768">
    <property type="term" value="C:endosome"/>
    <property type="evidence" value="ECO:0007669"/>
    <property type="project" value="UniProtKB-UniRule"/>
</dbReference>
<dbReference type="PROSITE" id="PS00674">
    <property type="entry name" value="AAA"/>
    <property type="match status" value="1"/>
</dbReference>
<keyword evidence="17" id="KW-0256">Endoplasmic reticulum</keyword>
<feature type="region of interest" description="Disordered" evidence="18">
    <location>
        <begin position="1"/>
        <end position="39"/>
    </location>
</feature>
<feature type="region of interest" description="Disordered" evidence="18">
    <location>
        <begin position="90"/>
        <end position="111"/>
    </location>
</feature>
<dbReference type="Pfam" id="PF09336">
    <property type="entry name" value="Vps4_C"/>
    <property type="match status" value="1"/>
</dbReference>
<keyword evidence="15 17" id="KW-0131">Cell cycle</keyword>
<comment type="subcellular location">
    <subcellularLocation>
        <location evidence="1">Cell projection</location>
        <location evidence="1">Axon</location>
    </subcellularLocation>
    <subcellularLocation>
        <location evidence="17">Membrane</location>
        <topology evidence="17">Peripheral membrane protein</topology>
    </subcellularLocation>
    <subcellularLocation>
        <location evidence="17">Endoplasmic reticulum</location>
    </subcellularLocation>
    <subcellularLocation>
        <location evidence="17">Midbody</location>
    </subcellularLocation>
    <subcellularLocation>
        <location evidence="17">Cytoplasm</location>
        <location evidence="17">Cytoskeleton</location>
        <location evidence="17">Microtubule organizing center</location>
        <location evidence="17">Centrosome</location>
    </subcellularLocation>
    <subcellularLocation>
        <location evidence="17">Cytoplasm</location>
        <location evidence="17">Cytoskeleton</location>
    </subcellularLocation>
    <subcellularLocation>
        <location evidence="17">Cytoplasm</location>
        <location evidence="17">Perinuclear region</location>
    </subcellularLocation>
    <subcellularLocation>
        <location evidence="17">Nucleus</location>
    </subcellularLocation>
    <subcellularLocation>
        <location evidence="17">Cytoplasm</location>
        <location evidence="17">Cytoskeleton</location>
        <location evidence="17">Spindle</location>
    </subcellularLocation>
    <subcellularLocation>
        <location evidence="17">Cytoplasm</location>
    </subcellularLocation>
    <text evidence="17">Forms an intramembrane hairpin-like structure in the membrane. Localization to the centrosome is independent of microtubules. Localizes to the midbody of dividing cells, and this requires CHMP1B. Enriched in the distal axons and branches of postmitotic neurons. Localizes to endoplasmic reticulum tubular network.</text>
</comment>
<dbReference type="InterPro" id="IPR007330">
    <property type="entry name" value="MIT_dom"/>
</dbReference>
<feature type="binding site" evidence="17">
    <location>
        <begin position="348"/>
        <end position="355"/>
    </location>
    <ligand>
        <name>ATP</name>
        <dbReference type="ChEBI" id="CHEBI:30616"/>
    </ligand>
</feature>
<dbReference type="GO" id="GO:0030496">
    <property type="term" value="C:midbody"/>
    <property type="evidence" value="ECO:0007669"/>
    <property type="project" value="UniProtKB-SubCell"/>
</dbReference>
<dbReference type="AlphaFoldDB" id="A0A8I6A3R4"/>
<dbReference type="GO" id="GO:0005813">
    <property type="term" value="C:centrosome"/>
    <property type="evidence" value="ECO:0007669"/>
    <property type="project" value="UniProtKB-SubCell"/>
</dbReference>
<dbReference type="Gene3D" id="1.20.58.80">
    <property type="entry name" value="Phosphotransferase system, lactose/cellobiose-type IIA subunit"/>
    <property type="match status" value="1"/>
</dbReference>
<dbReference type="EC" id="5.6.1.1" evidence="17"/>
<dbReference type="InterPro" id="IPR015415">
    <property type="entry name" value="Spast_Vps4_C"/>
</dbReference>
<evidence type="ECO:0000256" key="12">
    <source>
        <dbReference type="ARBA" id="ARBA00023212"/>
    </source>
</evidence>
<dbReference type="GO" id="GO:0007409">
    <property type="term" value="P:axonogenesis"/>
    <property type="evidence" value="ECO:0007669"/>
    <property type="project" value="UniProtKB-UniRule"/>
</dbReference>
<dbReference type="GO" id="GO:0008568">
    <property type="term" value="F:microtubule severing ATPase activity"/>
    <property type="evidence" value="ECO:0007669"/>
    <property type="project" value="UniProtKB-UniRule"/>
</dbReference>
<feature type="compositionally biased region" description="Basic residues" evidence="18">
    <location>
        <begin position="1"/>
        <end position="12"/>
    </location>
</feature>
<evidence type="ECO:0000256" key="18">
    <source>
        <dbReference type="SAM" id="MobiDB-lite"/>
    </source>
</evidence>
<dbReference type="InterPro" id="IPR003959">
    <property type="entry name" value="ATPase_AAA_core"/>
</dbReference>
<dbReference type="GeneID" id="362700"/>
<dbReference type="InterPro" id="IPR017179">
    <property type="entry name" value="Spastin"/>
</dbReference>
<evidence type="ECO:0000313" key="22">
    <source>
        <dbReference type="Ensembl" id="ENSRNOP00000085299.1"/>
    </source>
</evidence>
<dbReference type="RGD" id="1308494">
    <property type="gene designation" value="Spast"/>
</dbReference>
<evidence type="ECO:0000256" key="15">
    <source>
        <dbReference type="ARBA" id="ARBA00023306"/>
    </source>
</evidence>
<proteinExistence type="evidence at protein level"/>
<keyword evidence="6 17" id="KW-0493">Microtubule</keyword>
<evidence type="ECO:0000256" key="3">
    <source>
        <dbReference type="ARBA" id="ARBA00022490"/>
    </source>
</evidence>
<feature type="region of interest" description="Disordered" evidence="18">
    <location>
        <begin position="196"/>
        <end position="278"/>
    </location>
</feature>
<dbReference type="Pfam" id="PF17862">
    <property type="entry name" value="AAA_lid_3"/>
    <property type="match status" value="1"/>
</dbReference>
<dbReference type="GO" id="GO:0005874">
    <property type="term" value="C:microtubule"/>
    <property type="evidence" value="ECO:0007669"/>
    <property type="project" value="UniProtKB-UniRule"/>
</dbReference>
<dbReference type="HAMAP" id="MF_03021">
    <property type="entry name" value="Spastin"/>
    <property type="match status" value="1"/>
</dbReference>
<dbReference type="GO" id="GO:0048471">
    <property type="term" value="C:perinuclear region of cytoplasm"/>
    <property type="evidence" value="ECO:0007669"/>
    <property type="project" value="UniProtKB-SubCell"/>
</dbReference>
<dbReference type="RefSeq" id="XP_008762710.1">
    <property type="nucleotide sequence ID" value="XM_008764488.4"/>
</dbReference>
<comment type="catalytic activity">
    <reaction evidence="16 17">
        <text>n ATP + n H2O + a microtubule = n ADP + n phosphate + (n+1) alpha/beta tubulin heterodimers.</text>
        <dbReference type="EC" id="5.6.1.1"/>
    </reaction>
</comment>
<dbReference type="SMART" id="SM00382">
    <property type="entry name" value="AAA"/>
    <property type="match status" value="1"/>
</dbReference>
<organism evidence="22 23">
    <name type="scientific">Rattus norvegicus</name>
    <name type="common">Rat</name>
    <dbReference type="NCBI Taxonomy" id="10116"/>
    <lineage>
        <taxon>Eukaryota</taxon>
        <taxon>Metazoa</taxon>
        <taxon>Chordata</taxon>
        <taxon>Craniata</taxon>
        <taxon>Vertebrata</taxon>
        <taxon>Euteleostomi</taxon>
        <taxon>Mammalia</taxon>
        <taxon>Eutheria</taxon>
        <taxon>Euarchontoglires</taxon>
        <taxon>Glires</taxon>
        <taxon>Rodentia</taxon>
        <taxon>Myomorpha</taxon>
        <taxon>Muroidea</taxon>
        <taxon>Muridae</taxon>
        <taxon>Murinae</taxon>
        <taxon>Rattus</taxon>
    </lineage>
</organism>
<keyword evidence="10 17" id="KW-0524">Neurogenesis</keyword>
<keyword evidence="13 17" id="KW-0413">Isomerase</keyword>
<dbReference type="GO" id="GO:0016887">
    <property type="term" value="F:ATP hydrolysis activity"/>
    <property type="evidence" value="ECO:0007669"/>
    <property type="project" value="InterPro"/>
</dbReference>
<evidence type="ECO:0000256" key="17">
    <source>
        <dbReference type="HAMAP-Rule" id="MF_03021"/>
    </source>
</evidence>
<dbReference type="GO" id="GO:0016020">
    <property type="term" value="C:membrane"/>
    <property type="evidence" value="ECO:0007669"/>
    <property type="project" value="UniProtKB-SubCell"/>
</dbReference>
<dbReference type="Pfam" id="PF00004">
    <property type="entry name" value="AAA"/>
    <property type="match status" value="1"/>
</dbReference>
<dbReference type="GO" id="GO:0006888">
    <property type="term" value="P:endoplasmic reticulum to Golgi vesicle-mediated transport"/>
    <property type="evidence" value="ECO:0007669"/>
    <property type="project" value="UniProtKB-UniRule"/>
</dbReference>
<dbReference type="InterPro" id="IPR035106">
    <property type="entry name" value="Spastin_chordate"/>
</dbReference>
<feature type="topological domain" description="Cytoplasmic" evidence="17">
    <location>
        <begin position="1"/>
        <end position="54"/>
    </location>
</feature>
<feature type="transmembrane region" description="Helical" evidence="19">
    <location>
        <begin position="55"/>
        <end position="76"/>
    </location>
</feature>
<evidence type="ECO:0007829" key="25">
    <source>
        <dbReference type="PeptideAtlas" id="A0A8I6A3R4"/>
    </source>
</evidence>
<dbReference type="PIRSF" id="PIRSF037338">
    <property type="entry name" value="Spastin"/>
    <property type="match status" value="1"/>
</dbReference>
<dbReference type="InterPro" id="IPR027417">
    <property type="entry name" value="P-loop_NTPase"/>
</dbReference>
<feature type="compositionally biased region" description="Polar residues" evidence="18">
    <location>
        <begin position="207"/>
        <end position="226"/>
    </location>
</feature>
<dbReference type="GeneTree" id="ENSGT00940000156258"/>
<dbReference type="GO" id="GO:0005783">
    <property type="term" value="C:endoplasmic reticulum"/>
    <property type="evidence" value="ECO:0007669"/>
    <property type="project" value="UniProtKB-SubCell"/>
</dbReference>
<evidence type="ECO:0000256" key="2">
    <source>
        <dbReference type="ARBA" id="ARBA00022473"/>
    </source>
</evidence>
<dbReference type="InterPro" id="IPR041569">
    <property type="entry name" value="AAA_lid_3"/>
</dbReference>
<keyword evidence="19" id="KW-0812">Transmembrane</keyword>
<evidence type="ECO:0000256" key="16">
    <source>
        <dbReference type="ARBA" id="ARBA00036378"/>
    </source>
</evidence>
<evidence type="ECO:0000259" key="21">
    <source>
        <dbReference type="SMART" id="SM00745"/>
    </source>
</evidence>
<gene>
    <name evidence="22 24" type="primary">Spast</name>
    <name evidence="17" type="synonym">SPAST</name>
    <name evidence="17" type="synonym">SPG4</name>
</gene>
<evidence type="ECO:0000256" key="7">
    <source>
        <dbReference type="ARBA" id="ARBA00022741"/>
    </source>
</evidence>
<dbReference type="GO" id="GO:0031117">
    <property type="term" value="P:positive regulation of microtubule depolymerization"/>
    <property type="evidence" value="ECO:0007669"/>
    <property type="project" value="UniProtKB-UniRule"/>
</dbReference>
<evidence type="ECO:0000256" key="8">
    <source>
        <dbReference type="ARBA" id="ARBA00022782"/>
    </source>
</evidence>
<dbReference type="GO" id="GO:0030424">
    <property type="term" value="C:axon"/>
    <property type="evidence" value="ECO:0007669"/>
    <property type="project" value="UniProtKB-SubCell"/>
</dbReference>
<evidence type="ECO:0000256" key="4">
    <source>
        <dbReference type="ARBA" id="ARBA00022533"/>
    </source>
</evidence>
<comment type="function">
    <text evidence="17">ATP-dependent microtubule severing protein that specifically recognizes and cuts microtubules that are polyglutamylated. Preferentially recognizes and acts on microtubules decorated with short polyglutamate tails: severing activity increases as the number of glutamates per tubulin rises from one to eight, but decreases beyond this glutamylation threshold. Severing activity is not dependent on tubulin acetylation or detyrosination. Microtubule severing promotes reorganization of cellular microtubule arrays and the release of microtubules from the centrosome following nucleation. It is critical for the biogenesis and maintenance of complex microtubule arrays in axons, spindles and cilia. SPAST is involved in abscission step of cytokinesis and nuclear envelope reassembly during anaphase in cooperation with the ESCRT-III complex. Recruited at the midbody, probably by IST1, and participates in membrane fission during abscission together with the ESCRT-III complex. Recruited to the nuclear membrane by IST1 and mediates microtubule severing, promoting nuclear envelope sealing and mitotic spindle disassembly during late anaphase. Required for membrane traffic from the endoplasmic reticulum (ER) to the Golgi and endosome recycling. Recruited by IST1 to endosomes and regulates early endosomal tubulation and recycling by mediating microtubule severing. Probably plays a role in axon growth and the formation of axonal branches.</text>
</comment>
<evidence type="ECO:0000313" key="23">
    <source>
        <dbReference type="Proteomes" id="UP000002494"/>
    </source>
</evidence>
<dbReference type="CDD" id="cd02679">
    <property type="entry name" value="MIT_spastin"/>
    <property type="match status" value="1"/>
</dbReference>
<feature type="compositionally biased region" description="Pro residues" evidence="18">
    <location>
        <begin position="97"/>
        <end position="106"/>
    </location>
</feature>
<evidence type="ECO:0000256" key="5">
    <source>
        <dbReference type="ARBA" id="ARBA00022618"/>
    </source>
</evidence>
<reference evidence="22" key="2">
    <citation type="submission" date="2025-03" db="UniProtKB">
        <authorList>
            <consortium name="Ensembl"/>
        </authorList>
    </citation>
    <scope>IDENTIFICATION</scope>
    <source>
        <strain evidence="22">Brown Norway</strain>
    </source>
</reference>
<protein>
    <recommendedName>
        <fullName evidence="17">Spastin</fullName>
        <ecNumber evidence="17">5.6.1.1</ecNumber>
    </recommendedName>
</protein>
<dbReference type="CTD" id="6683"/>
<dbReference type="Gene3D" id="3.40.50.300">
    <property type="entry name" value="P-loop containing nucleotide triphosphate hydrolases"/>
    <property type="match status" value="1"/>
</dbReference>
<dbReference type="PANTHER" id="PTHR23074">
    <property type="entry name" value="AAA DOMAIN-CONTAINING"/>
    <property type="match status" value="1"/>
</dbReference>
<sequence>MSSPAGRRKKKGSGGASPAPARPPPPAAVPAPAAGPAPAPGSPHKRNLYYFSYPLVVGFALLRLLACHLGLLFVWLCQRFSRALMAAKRSSGTAPAPASPSTPAPGPGGEAESVRVFHKQAFEYISIALRIDEEEKAGQKEQAVEWYKKGIEELEKGIAVIVTGQGEQYERARRLQAKMMTNLVMAKDRLQLLESGAVPKKKDPLTHASNSLPRSKTVMKSGSTGLSGHHRAPSCSGLSMVSGARPGSGPAATTHKGTSKPNRTNKPSTPTTAVRKKKDLKNFRNVDSNLANLIMNEIVDNGTAVKFDDIAGQELAKQALQEIVILPSLRPELFTGLRAPARGLLLFGPPGNGKTMLAKAVAAESNATFFNISAASLTSKYVGEGEKLVRALFAVARELQPSIIFIDEVDSLLCERREGEHDASRRLKTEFLIEFDGVQSAGDDRVLVMGATNRPQELDEAVLRRFIKRVYVSLPNEETRLLLLKNLLCKQGSPLTQKELAQLARMTDGYSGSDLTALAKDAALGPIRELKPEQVKNMSASEMRNIRLSDFTESLKKIKRSVSPQTLEAYIRWNKDFGDTTV</sequence>
<dbReference type="Gene3D" id="1.10.8.60">
    <property type="match status" value="1"/>
</dbReference>
<keyword evidence="2 17" id="KW-0217">Developmental protein</keyword>
<keyword evidence="23" id="KW-1185">Reference proteome</keyword>
<keyword evidence="9 17" id="KW-0067">ATP-binding</keyword>
<evidence type="ECO:0000256" key="1">
    <source>
        <dbReference type="ARBA" id="ARBA00004489"/>
    </source>
</evidence>
<feature type="compositionally biased region" description="Polar residues" evidence="18">
    <location>
        <begin position="255"/>
        <end position="272"/>
    </location>
</feature>
<keyword evidence="19" id="KW-1133">Transmembrane helix</keyword>
<evidence type="ECO:0000256" key="11">
    <source>
        <dbReference type="ARBA" id="ARBA00023136"/>
    </source>
</evidence>
<keyword evidence="8 17" id="KW-0221">Differentiation</keyword>
<dbReference type="PANTHER" id="PTHR23074:SF86">
    <property type="entry name" value="SPASTIN"/>
    <property type="match status" value="1"/>
</dbReference>
<feature type="compositionally biased region" description="Pro residues" evidence="18">
    <location>
        <begin position="20"/>
        <end position="39"/>
    </location>
</feature>
<comment type="similarity">
    <text evidence="17">Belongs to the AAA ATPase family. Spastin subfamily.</text>
</comment>
<dbReference type="FunFam" id="1.20.58.80:FF:000006">
    <property type="entry name" value="Spastin"/>
    <property type="match status" value="1"/>
</dbReference>
<dbReference type="InterPro" id="IPR003593">
    <property type="entry name" value="AAA+_ATPase"/>
</dbReference>
<dbReference type="GO" id="GO:0005634">
    <property type="term" value="C:nucleus"/>
    <property type="evidence" value="ECO:0007669"/>
    <property type="project" value="UniProtKB-SubCell"/>
</dbReference>
<evidence type="ECO:0000313" key="24">
    <source>
        <dbReference type="RGD" id="1308494"/>
    </source>
</evidence>
<keyword evidence="11 17" id="KW-0472">Membrane</keyword>
<feature type="short sequence motif" description="Nuclear localization signal" evidence="17">
    <location>
        <begin position="275"/>
        <end position="278"/>
    </location>
</feature>
<dbReference type="CDD" id="cd19524">
    <property type="entry name" value="RecA-like_spastin"/>
    <property type="match status" value="1"/>
</dbReference>
<dbReference type="FunFam" id="1.10.8.60:FF:000036">
    <property type="entry name" value="Spastin"/>
    <property type="match status" value="1"/>
</dbReference>
<dbReference type="GO" id="GO:0032506">
    <property type="term" value="P:cytokinetic process"/>
    <property type="evidence" value="ECO:0007669"/>
    <property type="project" value="UniProtKB-UniRule"/>
</dbReference>
<dbReference type="FunFam" id="3.40.50.300:FF:000093">
    <property type="entry name" value="Fidgetin-like 1"/>
    <property type="match status" value="1"/>
</dbReference>
<dbReference type="SMART" id="SM00745">
    <property type="entry name" value="MIT"/>
    <property type="match status" value="1"/>
</dbReference>
<evidence type="ECO:0000256" key="10">
    <source>
        <dbReference type="ARBA" id="ARBA00022902"/>
    </source>
</evidence>
<dbReference type="GO" id="GO:0005819">
    <property type="term" value="C:spindle"/>
    <property type="evidence" value="ECO:0007669"/>
    <property type="project" value="UniProtKB-SubCell"/>
</dbReference>
<feature type="topological domain" description="Cytoplasmic" evidence="17">
    <location>
        <begin position="76"/>
        <end position="582"/>
    </location>
</feature>
<keyword evidence="12 17" id="KW-0206">Cytoskeleton</keyword>
<evidence type="ECO:0000256" key="9">
    <source>
        <dbReference type="ARBA" id="ARBA00022840"/>
    </source>
</evidence>
<evidence type="ECO:0000256" key="19">
    <source>
        <dbReference type="SAM" id="Phobius"/>
    </source>
</evidence>
<dbReference type="Ensembl" id="ENSRNOT00000105595.1">
    <property type="protein sequence ID" value="ENSRNOP00000085299.1"/>
    <property type="gene ID" value="ENSRNOG00000027136.6"/>
</dbReference>
<dbReference type="GO" id="GO:0034214">
    <property type="term" value="P:protein hexamerization"/>
    <property type="evidence" value="ECO:0007669"/>
    <property type="project" value="UniProtKB-UniRule"/>
</dbReference>
<reference evidence="22" key="1">
    <citation type="journal article" date="2004" name="Nature">
        <title>Genome sequence of the Brown Norway rat yields insights into mammalian evolution.</title>
        <authorList>
            <consortium name="Rat Genome Sequencing Project Consortium"/>
            <person name="Gibbs R.A."/>
            <person name="Weinstock G.M."/>
            <person name="Metzker M.L."/>
            <person name="Muzny D.M."/>
            <person name="Sodergren E.J."/>
            <person name="Scherer S."/>
            <person name="Scott G."/>
            <person name="Steffen D."/>
            <person name="Worley K.C."/>
            <person name="Burch P.E."/>
            <person name="Okwuonu G."/>
            <person name="Hines S."/>
            <person name="Lewis L."/>
            <person name="Deramo C."/>
            <person name="Delgado O."/>
            <person name="Dugan-Rocha S."/>
            <person name="Miner G."/>
            <person name="Morgan M."/>
            <person name="Hawes A."/>
            <person name="Gill R."/>
            <person name="Holt R.A."/>
            <person name="Adams M.D."/>
            <person name="Amanatides P.G."/>
            <person name="Baden-Tillson H."/>
            <person name="Barnstead M."/>
            <person name="Chin S."/>
            <person name="Evans C.A."/>
            <person name="Ferriera S."/>
            <person name="Fosler C."/>
            <person name="Glodek A."/>
            <person name="Gu Z."/>
            <person name="Jennings D."/>
            <person name="Kraft C.L."/>
            <person name="Nguyen T."/>
            <person name="Pfannkoch C.M."/>
            <person name="Sitter C."/>
            <person name="Sutton G.G."/>
            <person name="Venter J.C."/>
            <person name="Woodage T."/>
            <person name="Smith D."/>
            <person name="Lee H.-M."/>
            <person name="Gustafson E."/>
            <person name="Cahill P."/>
            <person name="Kana A."/>
            <person name="Doucette-Stamm L."/>
            <person name="Weinstock K."/>
            <person name="Fechtel K."/>
            <person name="Weiss R.B."/>
            <person name="Dunn D.M."/>
            <person name="Green E.D."/>
            <person name="Blakesley R.W."/>
            <person name="Bouffard G.G."/>
            <person name="De Jong P.J."/>
            <person name="Osoegawa K."/>
            <person name="Zhu B."/>
            <person name="Marra M."/>
            <person name="Schein J."/>
            <person name="Bosdet I."/>
            <person name="Fjell C."/>
            <person name="Jones S."/>
            <person name="Krzywinski M."/>
            <person name="Mathewson C."/>
            <person name="Siddiqui A."/>
            <person name="Wye N."/>
            <person name="McPherson J."/>
            <person name="Zhao S."/>
            <person name="Fraser C.M."/>
            <person name="Shetty J."/>
            <person name="Shatsman S."/>
            <person name="Geer K."/>
            <person name="Chen Y."/>
            <person name="Abramzon S."/>
            <person name="Nierman W.C."/>
            <person name="Havlak P.H."/>
            <person name="Chen R."/>
            <person name="Durbin K.J."/>
            <person name="Egan A."/>
            <person name="Ren Y."/>
            <person name="Song X.-Z."/>
            <person name="Li B."/>
            <person name="Liu Y."/>
            <person name="Qin X."/>
            <person name="Cawley S."/>
            <person name="Cooney A.J."/>
            <person name="D'Souza L.M."/>
            <person name="Martin K."/>
            <person name="Wu J.Q."/>
            <person name="Gonzalez-Garay M.L."/>
            <person name="Jackson A.R."/>
            <person name="Kalafus K.J."/>
            <person name="McLeod M.P."/>
            <person name="Milosavljevic A."/>
            <person name="Virk D."/>
            <person name="Volkov A."/>
            <person name="Wheeler D.A."/>
            <person name="Zhang Z."/>
            <person name="Bailey J.A."/>
            <person name="Eichler E.E."/>
            <person name="Tuzun E."/>
            <person name="Birney E."/>
            <person name="Mongin E."/>
            <person name="Ureta-Vidal A."/>
            <person name="Woodwark C."/>
            <person name="Zdobnov E."/>
            <person name="Bork P."/>
            <person name="Suyama M."/>
            <person name="Torrents D."/>
            <person name="Alexandersson M."/>
            <person name="Trask B.J."/>
            <person name="Young J.M."/>
            <person name="Huang H."/>
            <person name="Wang H."/>
            <person name="Xing H."/>
            <person name="Daniels S."/>
            <person name="Gietzen D."/>
            <person name="Schmidt J."/>
            <person name="Stevens K."/>
            <person name="Vitt U."/>
            <person name="Wingrove J."/>
            <person name="Camara F."/>
            <person name="Mar Alba M."/>
            <person name="Abril J.F."/>
            <person name="Guigo R."/>
            <person name="Smit A."/>
            <person name="Dubchak I."/>
            <person name="Rubin E.M."/>
            <person name="Couronne O."/>
            <person name="Poliakov A."/>
            <person name="Huebner N."/>
            <person name="Ganten D."/>
            <person name="Goesele C."/>
            <person name="Hummel O."/>
            <person name="Kreitler T."/>
            <person name="Lee Y.-A."/>
            <person name="Monti J."/>
            <person name="Schulz H."/>
            <person name="Zimdahl H."/>
            <person name="Himmelbauer H."/>
            <person name="Lehrach H."/>
            <person name="Jacob H.J."/>
            <person name="Bromberg S."/>
            <person name="Gullings-Handley J."/>
            <person name="Jensen-Seaman M.I."/>
            <person name="Kwitek A.E."/>
            <person name="Lazar J."/>
            <person name="Pasko D."/>
            <person name="Tonellato P.J."/>
            <person name="Twigger S."/>
            <person name="Ponting C.P."/>
            <person name="Duarte J.M."/>
            <person name="Rice S."/>
            <person name="Goodstadt L."/>
            <person name="Beatson S.A."/>
            <person name="Emes R.D."/>
            <person name="Winter E.E."/>
            <person name="Webber C."/>
            <person name="Brandt P."/>
            <person name="Nyakatura G."/>
            <person name="Adetobi M."/>
            <person name="Chiaromonte F."/>
            <person name="Elnitski L."/>
            <person name="Eswara P."/>
            <person name="Hardison R.C."/>
            <person name="Hou M."/>
            <person name="Kolbe D."/>
            <person name="Makova K."/>
            <person name="Miller W."/>
            <person name="Nekrutenko A."/>
            <person name="Riemer C."/>
            <person name="Schwartz S."/>
            <person name="Taylor J."/>
            <person name="Yang S."/>
            <person name="Zhang Y."/>
            <person name="Lindpaintner K."/>
            <person name="Andrews T.D."/>
            <person name="Caccamo M."/>
            <person name="Clamp M."/>
            <person name="Clarke L."/>
            <person name="Curwen V."/>
            <person name="Durbin R.M."/>
            <person name="Eyras E."/>
            <person name="Searle S.M."/>
            <person name="Cooper G.M."/>
            <person name="Batzoglou S."/>
            <person name="Brudno M."/>
            <person name="Sidow A."/>
            <person name="Stone E.A."/>
            <person name="Payseur B.A."/>
            <person name="Bourque G."/>
            <person name="Lopez-Otin C."/>
            <person name="Puente X.S."/>
            <person name="Chakrabarti K."/>
            <person name="Chatterji S."/>
            <person name="Dewey C."/>
            <person name="Pachter L."/>
            <person name="Bray N."/>
            <person name="Yap V.B."/>
            <person name="Caspi A."/>
            <person name="Tesler G."/>
            <person name="Pevzner P.A."/>
            <person name="Haussler D."/>
            <person name="Roskin K.M."/>
            <person name="Baertsch R."/>
            <person name="Clawson H."/>
            <person name="Furey T.S."/>
            <person name="Hinrichs A.S."/>
            <person name="Karolchik D."/>
            <person name="Kent W.J."/>
            <person name="Rosenbloom K.R."/>
            <person name="Trumbower H."/>
            <person name="Weirauch M."/>
            <person name="Cooper D.N."/>
            <person name="Stenson P.D."/>
            <person name="Ma B."/>
            <person name="Brent M."/>
            <person name="Arumugam M."/>
            <person name="Shteynberg D."/>
            <person name="Copley R.R."/>
            <person name="Taylor M.S."/>
            <person name="Riethman H."/>
            <person name="Mudunuri U."/>
            <person name="Peterson J."/>
            <person name="Guyer M."/>
            <person name="Felsenfeld A."/>
            <person name="Old S."/>
            <person name="Mockrin S."/>
            <person name="Collins F.S."/>
        </authorList>
    </citation>
    <scope>NUCLEOTIDE SEQUENCE [LARGE SCALE GENOMIC DNA]</scope>
    <source>
        <strain evidence="22">Brown Norway</strain>
    </source>
</reference>
<feature type="short sequence motif" description="Nuclear export signal" evidence="17">
    <location>
        <begin position="57"/>
        <end position="65"/>
    </location>
</feature>
<keyword evidence="25" id="KW-1267">Proteomics identification</keyword>
<evidence type="ECO:0000256" key="6">
    <source>
        <dbReference type="ARBA" id="ARBA00022701"/>
    </source>
</evidence>
<feature type="domain" description="AAA+ ATPase" evidence="20">
    <location>
        <begin position="340"/>
        <end position="476"/>
    </location>
</feature>
<feature type="intramembrane region" description="Helical" evidence="17">
    <location>
        <begin position="55"/>
        <end position="75"/>
    </location>
</feature>
<dbReference type="InterPro" id="IPR050304">
    <property type="entry name" value="MT-severing_AAA_ATPase"/>
</dbReference>
<comment type="activity regulation">
    <text evidence="17">Allosteric enzyme with a cooperative mechanism; at least two neighbor subunits influence each other strongly in spastin hexamers. Microtubule binding promotes cooperative interactions among spastin subunits.</text>
</comment>
<keyword evidence="5 17" id="KW-0132">Cell division</keyword>
<dbReference type="Proteomes" id="UP000002494">
    <property type="component" value="Chromosome 6"/>
</dbReference>
<comment type="subunit">
    <text evidence="17">Homohexamer. Mostly monomeric, but assembles into hexameric structure for short periods of time. Oligomerization seems to be a prerequisite for catalytic activity. Binding to ATP in a cleft between two adjacent subunits stabilizes the homohexameric form. Binds to microtubules at least in part via the alpha-tubulin and beta-tubulin tails. The hexamer adopts a ring conformation through which microtubules pass prior to being severed. Does not interact strongly with tubulin heterodimers. Interacts (via MIT domain) with CHMP1B; the interaction is direct. Interacts with SSNA1. Interacts with ATL1. Interacts with RTN1. Interacts with ZFYVE27. Interacts with REEP1. Interacts (via MIT domain) with IST1.</text>
</comment>
<name>A0A8I6A3R4_RAT</name>
<keyword evidence="3 17" id="KW-0963">Cytoplasm</keyword>
<dbReference type="GO" id="GO:0008017">
    <property type="term" value="F:microtubule binding"/>
    <property type="evidence" value="ECO:0007669"/>
    <property type="project" value="UniProtKB-UniRule"/>
</dbReference>
<evidence type="ECO:0000256" key="13">
    <source>
        <dbReference type="ARBA" id="ARBA00023235"/>
    </source>
</evidence>